<evidence type="ECO:0000313" key="3">
    <source>
        <dbReference type="Proteomes" id="UP000567293"/>
    </source>
</evidence>
<dbReference type="NCBIfam" id="NF038403">
    <property type="entry name" value="perm_prefix_1"/>
    <property type="match status" value="1"/>
</dbReference>
<keyword evidence="1" id="KW-1133">Transmembrane helix</keyword>
<accession>A0A7V8NVA3</accession>
<keyword evidence="3" id="KW-1185">Reference proteome</keyword>
<dbReference type="InterPro" id="IPR047928">
    <property type="entry name" value="Perm_prefix_1"/>
</dbReference>
<evidence type="ECO:0000256" key="1">
    <source>
        <dbReference type="SAM" id="Phobius"/>
    </source>
</evidence>
<sequence>MEREMDAELRFHIAAFAEDLVGSGVSREEALRRARIEFGGVERAKEECRDALALRLVDHVARDLRFGVRLLIKNPGFTAVAVIALALGIGADTAMYSIVKGALSWDFGLDHPDRVVIVNSVNTGRSQEWG</sequence>
<comment type="caution">
    <text evidence="2">The sequence shown here is derived from an EMBL/GenBank/DDBJ whole genome shotgun (WGS) entry which is preliminary data.</text>
</comment>
<evidence type="ECO:0000313" key="2">
    <source>
        <dbReference type="EMBL" id="MBA0088011.1"/>
    </source>
</evidence>
<feature type="non-terminal residue" evidence="2">
    <location>
        <position position="130"/>
    </location>
</feature>
<proteinExistence type="predicted"/>
<reference evidence="2" key="1">
    <citation type="submission" date="2020-06" db="EMBL/GenBank/DDBJ databases">
        <title>Legume-microbial interactions unlock mineral nutrients during tropical forest succession.</title>
        <authorList>
            <person name="Epihov D.Z."/>
        </authorList>
    </citation>
    <scope>NUCLEOTIDE SEQUENCE [LARGE SCALE GENOMIC DNA]</scope>
    <source>
        <strain evidence="2">Pan2503</strain>
    </source>
</reference>
<organism evidence="2 3">
    <name type="scientific">Candidatus Acidiferrum panamense</name>
    <dbReference type="NCBI Taxonomy" id="2741543"/>
    <lineage>
        <taxon>Bacteria</taxon>
        <taxon>Pseudomonadati</taxon>
        <taxon>Acidobacteriota</taxon>
        <taxon>Terriglobia</taxon>
        <taxon>Candidatus Acidiferrales</taxon>
        <taxon>Candidatus Acidiferrum</taxon>
    </lineage>
</organism>
<dbReference type="AlphaFoldDB" id="A0A7V8NVA3"/>
<name>A0A7V8NVA3_9BACT</name>
<dbReference type="EMBL" id="JACDQQ010002289">
    <property type="protein sequence ID" value="MBA0088011.1"/>
    <property type="molecule type" value="Genomic_DNA"/>
</dbReference>
<protein>
    <submittedName>
        <fullName evidence="2">ABC transporter permease</fullName>
    </submittedName>
</protein>
<keyword evidence="1" id="KW-0472">Membrane</keyword>
<dbReference type="Proteomes" id="UP000567293">
    <property type="component" value="Unassembled WGS sequence"/>
</dbReference>
<feature type="transmembrane region" description="Helical" evidence="1">
    <location>
        <begin position="77"/>
        <end position="99"/>
    </location>
</feature>
<keyword evidence="1" id="KW-0812">Transmembrane</keyword>
<gene>
    <name evidence="2" type="ORF">HRJ53_23745</name>
</gene>